<accession>A0ABT1W1C9</accession>
<dbReference type="Pfam" id="PF07372">
    <property type="entry name" value="DUF1491"/>
    <property type="match status" value="1"/>
</dbReference>
<name>A0ABT1W1C9_9PROT</name>
<sequence length="114" mass="12502">MSEPRLRTEFQARALLRQAAASDGMGVVLRRGDPDAGSLFLVLRERTGALQVLVPARDRDGAPGWRVAGGNDTADQDAVDAYLERQIRRDPDLWVVEIETGRPGLPPGVRLIED</sequence>
<protein>
    <submittedName>
        <fullName evidence="1">DUF1491 family protein</fullName>
    </submittedName>
</protein>
<dbReference type="Gene3D" id="3.40.1530.20">
    <property type="entry name" value="Protein of unknown function (DUF1491)"/>
    <property type="match status" value="1"/>
</dbReference>
<organism evidence="1 2">
    <name type="scientific">Rhizosaccharibacter radicis</name>
    <dbReference type="NCBI Taxonomy" id="2782605"/>
    <lineage>
        <taxon>Bacteria</taxon>
        <taxon>Pseudomonadati</taxon>
        <taxon>Pseudomonadota</taxon>
        <taxon>Alphaproteobacteria</taxon>
        <taxon>Acetobacterales</taxon>
        <taxon>Acetobacteraceae</taxon>
        <taxon>Rhizosaccharibacter</taxon>
    </lineage>
</organism>
<keyword evidence="2" id="KW-1185">Reference proteome</keyword>
<dbReference type="Proteomes" id="UP001524547">
    <property type="component" value="Unassembled WGS sequence"/>
</dbReference>
<reference evidence="1 2" key="1">
    <citation type="submission" date="2022-06" db="EMBL/GenBank/DDBJ databases">
        <title>Rhizosaccharibacter gen. nov. sp. nov. KSS12, endophytic bacteria isolated from sugarcane.</title>
        <authorList>
            <person name="Pitiwittayakul N."/>
        </authorList>
    </citation>
    <scope>NUCLEOTIDE SEQUENCE [LARGE SCALE GENOMIC DNA]</scope>
    <source>
        <strain evidence="1 2">KSS12</strain>
    </source>
</reference>
<dbReference type="InterPro" id="IPR009964">
    <property type="entry name" value="DUF1491"/>
</dbReference>
<gene>
    <name evidence="1" type="ORF">NFI88_16330</name>
</gene>
<dbReference type="EMBL" id="JAMZEJ010000011">
    <property type="protein sequence ID" value="MCQ8242401.1"/>
    <property type="molecule type" value="Genomic_DNA"/>
</dbReference>
<evidence type="ECO:0000313" key="1">
    <source>
        <dbReference type="EMBL" id="MCQ8242401.1"/>
    </source>
</evidence>
<proteinExistence type="predicted"/>
<dbReference type="RefSeq" id="WP_422921155.1">
    <property type="nucleotide sequence ID" value="NZ_JAMZEJ010000011.1"/>
</dbReference>
<evidence type="ECO:0000313" key="2">
    <source>
        <dbReference type="Proteomes" id="UP001524547"/>
    </source>
</evidence>
<comment type="caution">
    <text evidence="1">The sequence shown here is derived from an EMBL/GenBank/DDBJ whole genome shotgun (WGS) entry which is preliminary data.</text>
</comment>